<dbReference type="GO" id="GO:0030246">
    <property type="term" value="F:carbohydrate binding"/>
    <property type="evidence" value="ECO:0007669"/>
    <property type="project" value="InterPro"/>
</dbReference>
<dbReference type="GO" id="GO:0000272">
    <property type="term" value="P:polysaccharide catabolic process"/>
    <property type="evidence" value="ECO:0007669"/>
    <property type="project" value="InterPro"/>
</dbReference>
<feature type="chain" id="PRO_5008649523" description="SLH domain-containing protein" evidence="1">
    <location>
        <begin position="29"/>
        <end position="386"/>
    </location>
</feature>
<dbReference type="SUPFAM" id="SSF49384">
    <property type="entry name" value="Carbohydrate-binding domain"/>
    <property type="match status" value="1"/>
</dbReference>
<dbReference type="PROSITE" id="PS51272">
    <property type="entry name" value="SLH"/>
    <property type="match status" value="3"/>
</dbReference>
<keyword evidence="1" id="KW-0732">Signal</keyword>
<dbReference type="InterPro" id="IPR002102">
    <property type="entry name" value="Cohesin_dom"/>
</dbReference>
<organism evidence="3 4">
    <name type="scientific">Paenibacillus pectinilyticus</name>
    <dbReference type="NCBI Taxonomy" id="512399"/>
    <lineage>
        <taxon>Bacteria</taxon>
        <taxon>Bacillati</taxon>
        <taxon>Bacillota</taxon>
        <taxon>Bacilli</taxon>
        <taxon>Bacillales</taxon>
        <taxon>Paenibacillaceae</taxon>
        <taxon>Paenibacillus</taxon>
    </lineage>
</organism>
<name>A0A1C0ZUE5_9BACL</name>
<evidence type="ECO:0000313" key="3">
    <source>
        <dbReference type="EMBL" id="OCT11723.1"/>
    </source>
</evidence>
<dbReference type="Proteomes" id="UP000093309">
    <property type="component" value="Unassembled WGS sequence"/>
</dbReference>
<dbReference type="STRING" id="512399.A8709_28015"/>
<dbReference type="InterPro" id="IPR001119">
    <property type="entry name" value="SLH_dom"/>
</dbReference>
<dbReference type="InterPro" id="IPR051465">
    <property type="entry name" value="Cell_Envelope_Struct_Comp"/>
</dbReference>
<dbReference type="CDD" id="cd08547">
    <property type="entry name" value="Type_II_cohesin"/>
    <property type="match status" value="1"/>
</dbReference>
<dbReference type="Gene3D" id="2.60.40.680">
    <property type="match status" value="1"/>
</dbReference>
<dbReference type="RefSeq" id="WP_065855346.1">
    <property type="nucleotide sequence ID" value="NZ_LYPC01000027.1"/>
</dbReference>
<dbReference type="Pfam" id="PF00963">
    <property type="entry name" value="Cohesin"/>
    <property type="match status" value="1"/>
</dbReference>
<feature type="domain" description="SLH" evidence="2">
    <location>
        <begin position="255"/>
        <end position="318"/>
    </location>
</feature>
<comment type="caution">
    <text evidence="3">The sequence shown here is derived from an EMBL/GenBank/DDBJ whole genome shotgun (WGS) entry which is preliminary data.</text>
</comment>
<proteinExistence type="predicted"/>
<reference evidence="4" key="1">
    <citation type="submission" date="2016-05" db="EMBL/GenBank/DDBJ databases">
        <title>Paenibacillus oryzae. sp. nov., isolated from the rice root.</title>
        <authorList>
            <person name="Zhang J."/>
            <person name="Zhang X."/>
        </authorList>
    </citation>
    <scope>NUCLEOTIDE SEQUENCE [LARGE SCALE GENOMIC DNA]</scope>
    <source>
        <strain evidence="4">KCTC13222</strain>
    </source>
</reference>
<dbReference type="PANTHER" id="PTHR43308">
    <property type="entry name" value="OUTER MEMBRANE PROTEIN ALPHA-RELATED"/>
    <property type="match status" value="1"/>
</dbReference>
<evidence type="ECO:0000313" key="4">
    <source>
        <dbReference type="Proteomes" id="UP000093309"/>
    </source>
</evidence>
<accession>A0A1C0ZUE5</accession>
<evidence type="ECO:0000256" key="1">
    <source>
        <dbReference type="SAM" id="SignalP"/>
    </source>
</evidence>
<sequence length="386" mass="41351">MAKKLFKFSLMLLLPMILLPQLVIQASAGPAIVLSIPKGSISAGDDFQVTLSGKQVSDMYAYEVNLTYDTGRLTFVKSVSAGNGYAVNPIVNGNKIQIAHTQLGNTLGRNGDVTLATLTFHAVKQGSADIALDSVKLLNSQLVATVVSGNSKVSAQIAEVSNGKPEADVFNNDIINVIKLVHSFESKVEEAKKSNAKIEIADIHGHWAEKTISTFVKLHVIEGYENGTFQPDGKITRAEFAAIITRVFDINGGAVQSVVLKDIDSHWAKEAIEKLAGAGVIAGYGDETFKPDQTISREEMVIILSRIINLNHVDKDAARGNFRDMSSVSSYAVDAIKDAAEAGIISGKDDGKFDPQGSSTRSEALTIILNALNLNPQLKSLLDSLN</sequence>
<dbReference type="EMBL" id="LYPC01000027">
    <property type="protein sequence ID" value="OCT11723.1"/>
    <property type="molecule type" value="Genomic_DNA"/>
</dbReference>
<dbReference type="AlphaFoldDB" id="A0A1C0ZUE5"/>
<dbReference type="OrthoDB" id="504962at2"/>
<keyword evidence="4" id="KW-1185">Reference proteome</keyword>
<evidence type="ECO:0000259" key="2">
    <source>
        <dbReference type="PROSITE" id="PS51272"/>
    </source>
</evidence>
<dbReference type="Pfam" id="PF00395">
    <property type="entry name" value="SLH"/>
    <property type="match status" value="3"/>
</dbReference>
<dbReference type="PANTHER" id="PTHR43308:SF5">
    <property type="entry name" value="S-LAYER PROTEIN _ PEPTIDOGLYCAN ENDO-BETA-N-ACETYLGLUCOSAMINIDASE"/>
    <property type="match status" value="1"/>
</dbReference>
<gene>
    <name evidence="3" type="ORF">A8709_28015</name>
</gene>
<feature type="signal peptide" evidence="1">
    <location>
        <begin position="1"/>
        <end position="28"/>
    </location>
</feature>
<protein>
    <recommendedName>
        <fullName evidence="2">SLH domain-containing protein</fullName>
    </recommendedName>
</protein>
<dbReference type="InterPro" id="IPR008965">
    <property type="entry name" value="CBM2/CBM3_carb-bd_dom_sf"/>
</dbReference>
<feature type="domain" description="SLH" evidence="2">
    <location>
        <begin position="195"/>
        <end position="254"/>
    </location>
</feature>
<feature type="domain" description="SLH" evidence="2">
    <location>
        <begin position="319"/>
        <end position="382"/>
    </location>
</feature>